<gene>
    <name evidence="2" type="ORF">C7Y47_06985</name>
</gene>
<feature type="domain" description="DinB-like" evidence="1">
    <location>
        <begin position="11"/>
        <end position="159"/>
    </location>
</feature>
<dbReference type="RefSeq" id="WP_142508110.1">
    <property type="nucleotide sequence ID" value="NZ_SADV01000004.1"/>
</dbReference>
<dbReference type="InterPro" id="IPR034660">
    <property type="entry name" value="DinB/YfiT-like"/>
</dbReference>
<dbReference type="EMBL" id="SADV01000004">
    <property type="protein sequence ID" value="TQR36020.1"/>
    <property type="molecule type" value="Genomic_DNA"/>
</dbReference>
<dbReference type="Proteomes" id="UP000317944">
    <property type="component" value="Unassembled WGS sequence"/>
</dbReference>
<comment type="caution">
    <text evidence="2">The sequence shown here is derived from an EMBL/GenBank/DDBJ whole genome shotgun (WGS) entry which is preliminary data.</text>
</comment>
<evidence type="ECO:0000313" key="2">
    <source>
        <dbReference type="EMBL" id="TQR36020.1"/>
    </source>
</evidence>
<dbReference type="InterPro" id="IPR024775">
    <property type="entry name" value="DinB-like"/>
</dbReference>
<dbReference type="Pfam" id="PF12867">
    <property type="entry name" value="DinB_2"/>
    <property type="match status" value="1"/>
</dbReference>
<organism evidence="2 3">
    <name type="scientific">Lysinibacillus sphaericus</name>
    <name type="common">Bacillus sphaericus</name>
    <dbReference type="NCBI Taxonomy" id="1421"/>
    <lineage>
        <taxon>Bacteria</taxon>
        <taxon>Bacillati</taxon>
        <taxon>Bacillota</taxon>
        <taxon>Bacilli</taxon>
        <taxon>Bacillales</taxon>
        <taxon>Bacillaceae</taxon>
        <taxon>Lysinibacillus</taxon>
    </lineage>
</organism>
<dbReference type="SUPFAM" id="SSF109854">
    <property type="entry name" value="DinB/YfiT-like putative metalloenzymes"/>
    <property type="match status" value="1"/>
</dbReference>
<dbReference type="AlphaFoldDB" id="A0A544UQA1"/>
<evidence type="ECO:0000313" key="3">
    <source>
        <dbReference type="Proteomes" id="UP000317944"/>
    </source>
</evidence>
<evidence type="ECO:0000259" key="1">
    <source>
        <dbReference type="Pfam" id="PF12867"/>
    </source>
</evidence>
<proteinExistence type="predicted"/>
<dbReference type="Gene3D" id="1.20.120.450">
    <property type="entry name" value="dinb family like domain"/>
    <property type="match status" value="1"/>
</dbReference>
<dbReference type="OrthoDB" id="5464839at2"/>
<reference evidence="2 3" key="1">
    <citation type="submission" date="2018-03" db="EMBL/GenBank/DDBJ databases">
        <title>Aerobic endospore-forming bacteria genome sequencing and assembly.</title>
        <authorList>
            <person name="Cavalcante D.A."/>
            <person name="Driks A."/>
            <person name="Putonti C."/>
            <person name="De-Souza M.T."/>
        </authorList>
    </citation>
    <scope>NUCLEOTIDE SEQUENCE [LARGE SCALE GENOMIC DNA]</scope>
    <source>
        <strain evidence="2 3">SDF0037</strain>
    </source>
</reference>
<protein>
    <submittedName>
        <fullName evidence="2">DinB family protein</fullName>
    </submittedName>
</protein>
<accession>A0A544UQA1</accession>
<name>A0A544UQA1_LYSSH</name>
<sequence>MNQLINDHLCETRNNLVEEIQLLSDSQFNAKPDANCWSIAQVCHHLSLTEESFIKVIAWGLKQENSQQTERKNIHLILDRTTKVPAPDFLEPTKDFVTVQQIMTLLDDSRKKFTTFLDTIEDPSLLTEKIFKHPFLGELALDQWIELVYIHEQRHIEQIKEIKALIKVEH</sequence>